<sequence length="690" mass="78110">MHYEISEQDFETCHLPEEFRDHVTGLLRTNPSSIFELSREARIFLLYTLSDNDTFSIYPDDILSGVFGFCCGMTKECASLAEEAIDADARTWSSHLYHALLALGVLDSPRMQCIGCGDDQCNAPPSLQEHWVELFFGVKTLHRASRARDSRMGTRNARLVAAQFSAVLFKFLRNRAVLSSFKNDVELMKFVWTLWLSNGVLDSRDLDLACGTTSTVLMYLFSIPMEGKIPTGSAVMFPICMATCDEFGGRDAVAEIALMSVYQTMMSNDKKLIMELLPQNIAILTMLAGCAVDPMHQIAKRIYELDGIAKLIEVAVNILIYAPEEERYLNLLDTMMASLITLIERLATENYILMAHAMKSGLLRIPLTVQKSHSAVLDSTYEATSILIDAISLFVSYHSVIGALADQLRSLTEEEEACMLGDVEEGSIKLAWNNMKRYFVGSYIVMRKFDICLMPFPKCCNNCAYPEAQHSFSQCARCTRVFYCSAECLETDLKAGKHLESCQILCGTEGPGSKDISYLYFLANRQIWSGYKELLAPAMSPTEGTIFVLDATETRNQDTINVLPNDTAYAELHERRKRASDSYRIIDQRPTIPLKKANGEPVHYIQAMHREGRERCVVRYIPMDSDPLRFEMAYGSPKGEYEILREIINDVKVRYPGADLKKSWTLSDRDGERIHLFDEVDAYFRNEFRK</sequence>
<keyword evidence="2 4" id="KW-0863">Zinc-finger</keyword>
<dbReference type="OrthoDB" id="3065134at2759"/>
<dbReference type="InterPro" id="IPR002893">
    <property type="entry name" value="Znf_MYND"/>
</dbReference>
<feature type="domain" description="MYND-type" evidence="5">
    <location>
        <begin position="460"/>
        <end position="502"/>
    </location>
</feature>
<dbReference type="InParanoid" id="A0A0H2RFY8"/>
<evidence type="ECO:0000256" key="2">
    <source>
        <dbReference type="ARBA" id="ARBA00022771"/>
    </source>
</evidence>
<dbReference type="AlphaFoldDB" id="A0A0H2RFY8"/>
<dbReference type="PROSITE" id="PS50865">
    <property type="entry name" value="ZF_MYND_2"/>
    <property type="match status" value="1"/>
</dbReference>
<evidence type="ECO:0000256" key="1">
    <source>
        <dbReference type="ARBA" id="ARBA00022723"/>
    </source>
</evidence>
<organism evidence="6 7">
    <name type="scientific">Schizopora paradoxa</name>
    <dbReference type="NCBI Taxonomy" id="27342"/>
    <lineage>
        <taxon>Eukaryota</taxon>
        <taxon>Fungi</taxon>
        <taxon>Dikarya</taxon>
        <taxon>Basidiomycota</taxon>
        <taxon>Agaricomycotina</taxon>
        <taxon>Agaricomycetes</taxon>
        <taxon>Hymenochaetales</taxon>
        <taxon>Schizoporaceae</taxon>
        <taxon>Schizopora</taxon>
    </lineage>
</organism>
<evidence type="ECO:0000259" key="5">
    <source>
        <dbReference type="PROSITE" id="PS50865"/>
    </source>
</evidence>
<dbReference type="Proteomes" id="UP000053477">
    <property type="component" value="Unassembled WGS sequence"/>
</dbReference>
<name>A0A0H2RFY8_9AGAM</name>
<dbReference type="GO" id="GO:0008270">
    <property type="term" value="F:zinc ion binding"/>
    <property type="evidence" value="ECO:0007669"/>
    <property type="project" value="UniProtKB-KW"/>
</dbReference>
<keyword evidence="1" id="KW-0479">Metal-binding</keyword>
<keyword evidence="3" id="KW-0862">Zinc</keyword>
<dbReference type="Gene3D" id="6.10.140.2220">
    <property type="match status" value="1"/>
</dbReference>
<dbReference type="EMBL" id="KQ086017">
    <property type="protein sequence ID" value="KLO10800.1"/>
    <property type="molecule type" value="Genomic_DNA"/>
</dbReference>
<keyword evidence="7" id="KW-1185">Reference proteome</keyword>
<reference evidence="6 7" key="1">
    <citation type="submission" date="2015-04" db="EMBL/GenBank/DDBJ databases">
        <title>Complete genome sequence of Schizopora paradoxa KUC8140, a cosmopolitan wood degrader in East Asia.</title>
        <authorList>
            <consortium name="DOE Joint Genome Institute"/>
            <person name="Min B."/>
            <person name="Park H."/>
            <person name="Jang Y."/>
            <person name="Kim J.-J."/>
            <person name="Kim K.H."/>
            <person name="Pangilinan J."/>
            <person name="Lipzen A."/>
            <person name="Riley R."/>
            <person name="Grigoriev I.V."/>
            <person name="Spatafora J.W."/>
            <person name="Choi I.-G."/>
        </authorList>
    </citation>
    <scope>NUCLEOTIDE SEQUENCE [LARGE SCALE GENOMIC DNA]</scope>
    <source>
        <strain evidence="6 7">KUC8140</strain>
    </source>
</reference>
<accession>A0A0H2RFY8</accession>
<evidence type="ECO:0000256" key="4">
    <source>
        <dbReference type="PROSITE-ProRule" id="PRU00134"/>
    </source>
</evidence>
<evidence type="ECO:0000256" key="3">
    <source>
        <dbReference type="ARBA" id="ARBA00022833"/>
    </source>
</evidence>
<gene>
    <name evidence="6" type="ORF">SCHPADRAFT_906604</name>
</gene>
<evidence type="ECO:0000313" key="7">
    <source>
        <dbReference type="Proteomes" id="UP000053477"/>
    </source>
</evidence>
<protein>
    <recommendedName>
        <fullName evidence="5">MYND-type domain-containing protein</fullName>
    </recommendedName>
</protein>
<proteinExistence type="predicted"/>
<evidence type="ECO:0000313" key="6">
    <source>
        <dbReference type="EMBL" id="KLO10800.1"/>
    </source>
</evidence>